<name>A0A3N0IY76_9ACTN</name>
<comment type="caution">
    <text evidence="5">The sequence shown here is derived from an EMBL/GenBank/DDBJ whole genome shotgun (WGS) entry which is preliminary data.</text>
</comment>
<dbReference type="AlphaFoldDB" id="A0A3N0IY76"/>
<proteinExistence type="predicted"/>
<evidence type="ECO:0000256" key="1">
    <source>
        <dbReference type="ARBA" id="ARBA00023125"/>
    </source>
</evidence>
<evidence type="ECO:0000313" key="6">
    <source>
        <dbReference type="Proteomes" id="UP000253817"/>
    </source>
</evidence>
<dbReference type="Proteomes" id="UP000253817">
    <property type="component" value="Unassembled WGS sequence"/>
</dbReference>
<dbReference type="EMBL" id="QICC01000042">
    <property type="protein sequence ID" value="RNM41272.1"/>
    <property type="molecule type" value="Genomic_DNA"/>
</dbReference>
<dbReference type="SUPFAM" id="SSF46894">
    <property type="entry name" value="C-terminal effector domain of the bipartite response regulators"/>
    <property type="match status" value="1"/>
</dbReference>
<protein>
    <submittedName>
        <fullName evidence="5">Two-component system response regulator</fullName>
    </submittedName>
</protein>
<gene>
    <name evidence="4" type="ORF">C1876_14365</name>
    <name evidence="5" type="ORF">DMP09_10340</name>
</gene>
<keyword evidence="2" id="KW-0597">Phosphoprotein</keyword>
<feature type="modified residue" description="4-aspartylphosphate" evidence="2">
    <location>
        <position position="54"/>
    </location>
</feature>
<dbReference type="InterPro" id="IPR051677">
    <property type="entry name" value="AfsR-DnrI-RedD_regulator"/>
</dbReference>
<dbReference type="Gene3D" id="3.40.50.2300">
    <property type="match status" value="1"/>
</dbReference>
<dbReference type="RefSeq" id="WP_114547410.1">
    <property type="nucleotide sequence ID" value="NZ_PPTT01000030.1"/>
</dbReference>
<dbReference type="InterPro" id="IPR011006">
    <property type="entry name" value="CheY-like_superfamily"/>
</dbReference>
<dbReference type="InterPro" id="IPR036388">
    <property type="entry name" value="WH-like_DNA-bd_sf"/>
</dbReference>
<dbReference type="Gene3D" id="1.10.10.10">
    <property type="entry name" value="Winged helix-like DNA-binding domain superfamily/Winged helix DNA-binding domain"/>
    <property type="match status" value="1"/>
</dbReference>
<reference evidence="5" key="3">
    <citation type="journal article" date="2019" name="Microbiol. Resour. Announc.">
        <title>Draft Genome Sequences of Type Strains of Gordonibacter faecihominis, Paraeggerthella hongkongensis, Parvibacter caecicola,Slackia equolifaciens, Slackia faecicanis, and Slackia isoflavoniconvertens.</title>
        <authorList>
            <person name="Danylec N."/>
            <person name="Stoll D.A."/>
            <person name="Dotsch A."/>
            <person name="Huch M."/>
        </authorList>
    </citation>
    <scope>NUCLEOTIDE SEQUENCE</scope>
    <source>
        <strain evidence="5">DSM 16107</strain>
    </source>
</reference>
<dbReference type="CDD" id="cd17536">
    <property type="entry name" value="REC_YesN-like"/>
    <property type="match status" value="1"/>
</dbReference>
<organism evidence="5 7">
    <name type="scientific">Eggerthella sinensis</name>
    <dbReference type="NCBI Taxonomy" id="242230"/>
    <lineage>
        <taxon>Bacteria</taxon>
        <taxon>Bacillati</taxon>
        <taxon>Actinomycetota</taxon>
        <taxon>Coriobacteriia</taxon>
        <taxon>Eggerthellales</taxon>
        <taxon>Eggerthellaceae</taxon>
        <taxon>Eggerthella</taxon>
    </lineage>
</organism>
<dbReference type="OrthoDB" id="236568at2"/>
<dbReference type="PROSITE" id="PS50110">
    <property type="entry name" value="RESPONSE_REGULATORY"/>
    <property type="match status" value="1"/>
</dbReference>
<dbReference type="SUPFAM" id="SSF52172">
    <property type="entry name" value="CheY-like"/>
    <property type="match status" value="1"/>
</dbReference>
<evidence type="ECO:0000313" key="5">
    <source>
        <dbReference type="EMBL" id="RNM41272.1"/>
    </source>
</evidence>
<dbReference type="InterPro" id="IPR016032">
    <property type="entry name" value="Sig_transdc_resp-reg_C-effctor"/>
</dbReference>
<dbReference type="EMBL" id="PPTT01000030">
    <property type="protein sequence ID" value="RDB66682.1"/>
    <property type="molecule type" value="Genomic_DNA"/>
</dbReference>
<keyword evidence="1" id="KW-0238">DNA-binding</keyword>
<evidence type="ECO:0000313" key="7">
    <source>
        <dbReference type="Proteomes" id="UP000270112"/>
    </source>
</evidence>
<reference evidence="7" key="2">
    <citation type="submission" date="2018-05" db="EMBL/GenBank/DDBJ databases">
        <title>Genome Sequencing of selected type strains of the family Eggerthellaceae.</title>
        <authorList>
            <person name="Danylec N."/>
            <person name="Stoll D.A."/>
            <person name="Doetsch A."/>
            <person name="Huch M."/>
        </authorList>
    </citation>
    <scope>NUCLEOTIDE SEQUENCE [LARGE SCALE GENOMIC DNA]</scope>
    <source>
        <strain evidence="7">DSM 16107</strain>
    </source>
</reference>
<dbReference type="GO" id="GO:0006355">
    <property type="term" value="P:regulation of DNA-templated transcription"/>
    <property type="evidence" value="ECO:0007669"/>
    <property type="project" value="InterPro"/>
</dbReference>
<dbReference type="GO" id="GO:0000160">
    <property type="term" value="P:phosphorelay signal transduction system"/>
    <property type="evidence" value="ECO:0007669"/>
    <property type="project" value="InterPro"/>
</dbReference>
<dbReference type="SMART" id="SM00448">
    <property type="entry name" value="REC"/>
    <property type="match status" value="1"/>
</dbReference>
<feature type="domain" description="Response regulatory" evidence="3">
    <location>
        <begin position="2"/>
        <end position="117"/>
    </location>
</feature>
<evidence type="ECO:0000259" key="3">
    <source>
        <dbReference type="PROSITE" id="PS50110"/>
    </source>
</evidence>
<keyword evidence="6" id="KW-1185">Reference proteome</keyword>
<sequence>MKCFAVDDEPMVLSLLERTIREAAPACTVQAFGSALDALVAVDAGTHPDVAFLDIEMYDMTGLALAKALRERSPETKIVFVTGYAEYALEAFNVRARGYVLKPVTVEKIRAELEDVQEPARPPATVVRVQTFGHFEVFAHGEPVRFAHAKTKELLAYLIDRRGASVNTAEVCAVLWEDRPDGPSVRSYVRTLLSDLSNALQRVGADDVLVKRRNSFSVDCARVECDYFRFLEGDMAAVHAYRGEYLSQYSWAEMTLGNLERLR</sequence>
<evidence type="ECO:0000313" key="4">
    <source>
        <dbReference type="EMBL" id="RDB66682.1"/>
    </source>
</evidence>
<dbReference type="Pfam" id="PF00072">
    <property type="entry name" value="Response_reg"/>
    <property type="match status" value="1"/>
</dbReference>
<dbReference type="Proteomes" id="UP000270112">
    <property type="component" value="Unassembled WGS sequence"/>
</dbReference>
<dbReference type="InterPro" id="IPR001789">
    <property type="entry name" value="Sig_transdc_resp-reg_receiver"/>
</dbReference>
<accession>A0A3N0IY76</accession>
<dbReference type="PANTHER" id="PTHR35807">
    <property type="entry name" value="TRANSCRIPTIONAL REGULATOR REDD-RELATED"/>
    <property type="match status" value="1"/>
</dbReference>
<reference evidence="4 6" key="1">
    <citation type="journal article" date="2018" name="Elife">
        <title>Discovery and characterization of a prevalent human gut bacterial enzyme sufficient for the inactivation of a family of plant toxins.</title>
        <authorList>
            <person name="Koppel N."/>
            <person name="Bisanz J.E."/>
            <person name="Pandelia M.E."/>
            <person name="Turnbaugh P.J."/>
            <person name="Balskus E.P."/>
        </authorList>
    </citation>
    <scope>NUCLEOTIDE SEQUENCE [LARGE SCALE GENOMIC DNA]</scope>
    <source>
        <strain evidence="4 6">DSM 16107</strain>
    </source>
</reference>
<evidence type="ECO:0000256" key="2">
    <source>
        <dbReference type="PROSITE-ProRule" id="PRU00169"/>
    </source>
</evidence>
<dbReference type="GO" id="GO:0003677">
    <property type="term" value="F:DNA binding"/>
    <property type="evidence" value="ECO:0007669"/>
    <property type="project" value="UniProtKB-KW"/>
</dbReference>